<dbReference type="Gene3D" id="3.40.1580.10">
    <property type="entry name" value="SMI1/KNR4-like"/>
    <property type="match status" value="1"/>
</dbReference>
<keyword evidence="3" id="KW-1185">Reference proteome</keyword>
<reference evidence="2" key="1">
    <citation type="journal article" date="2020" name="Stud. Mycol.">
        <title>101 Dothideomycetes genomes: a test case for predicting lifestyles and emergence of pathogens.</title>
        <authorList>
            <person name="Haridas S."/>
            <person name="Albert R."/>
            <person name="Binder M."/>
            <person name="Bloem J."/>
            <person name="Labutti K."/>
            <person name="Salamov A."/>
            <person name="Andreopoulos B."/>
            <person name="Baker S."/>
            <person name="Barry K."/>
            <person name="Bills G."/>
            <person name="Bluhm B."/>
            <person name="Cannon C."/>
            <person name="Castanera R."/>
            <person name="Culley D."/>
            <person name="Daum C."/>
            <person name="Ezra D."/>
            <person name="Gonzalez J."/>
            <person name="Henrissat B."/>
            <person name="Kuo A."/>
            <person name="Liang C."/>
            <person name="Lipzen A."/>
            <person name="Lutzoni F."/>
            <person name="Magnuson J."/>
            <person name="Mondo S."/>
            <person name="Nolan M."/>
            <person name="Ohm R."/>
            <person name="Pangilinan J."/>
            <person name="Park H.-J."/>
            <person name="Ramirez L."/>
            <person name="Alfaro M."/>
            <person name="Sun H."/>
            <person name="Tritt A."/>
            <person name="Yoshinaga Y."/>
            <person name="Zwiers L.-H."/>
            <person name="Turgeon B."/>
            <person name="Goodwin S."/>
            <person name="Spatafora J."/>
            <person name="Crous P."/>
            <person name="Grigoriev I."/>
        </authorList>
    </citation>
    <scope>NUCLEOTIDE SEQUENCE</scope>
    <source>
        <strain evidence="2">CBS 119687</strain>
    </source>
</reference>
<protein>
    <recommendedName>
        <fullName evidence="1">Knr4/Smi1-like domain-containing protein</fullName>
    </recommendedName>
</protein>
<dbReference type="Pfam" id="PF09346">
    <property type="entry name" value="SMI1_KNR4"/>
    <property type="match status" value="1"/>
</dbReference>
<dbReference type="Proteomes" id="UP000799771">
    <property type="component" value="Unassembled WGS sequence"/>
</dbReference>
<proteinExistence type="predicted"/>
<evidence type="ECO:0000259" key="1">
    <source>
        <dbReference type="SMART" id="SM00860"/>
    </source>
</evidence>
<dbReference type="GeneID" id="54406183"/>
<sequence>MSGEANESIPFESADEPIPYNPPFSRAQVLQSSNEDLYIKTAKFAIQFAILGYTDTASELISKLNNHDWYHGRHIGIRPLWQLWDQINHWPDGELDRVRESIKDNRKRAAGKRVKDNQGEETGKKIKLDVDESPITDDDVKKEVDSMYHSYSKSWWYPEVPQFWAYGGVHVPPSPHSQEVDLSIEDLRKKTRDLISAFHGWDEPGKYQDAVKGESPIEPSGALASALELRIRLREKGGGGDDGVPSEDEILSMIAKRLGARSQIHELTQSRRVWPMLNDGALPKILGIDKTKVNLFAEQLVEVVTERLVKGRLSLSELSIKQIVELINMNTLTNPDSIRTFQERDDEAPSTILHDPAPASVVVKTEERLDTKLPDDYKEYLSITNGNEPAFGGIIMEAPLWKCEDIRWFADDEDYFADLCIDIPGDMSSITHEIANDGLDWTKIGRGIIIGQEDIDNTFLIPPATIERVQEKVRSVLESRDEKVTREVKDSVRHAVNDFAGSMEEFNKLEWCCLTWASGGAVQMDGYKSFKAYLRHVAESSGTLDKDLWHSGSGEFFGYSMVD</sequence>
<gene>
    <name evidence="2" type="ORF">P153DRAFT_337627</name>
</gene>
<evidence type="ECO:0000313" key="3">
    <source>
        <dbReference type="Proteomes" id="UP000799771"/>
    </source>
</evidence>
<dbReference type="AlphaFoldDB" id="A0A6A6AGW7"/>
<evidence type="ECO:0000313" key="2">
    <source>
        <dbReference type="EMBL" id="KAF2131232.1"/>
    </source>
</evidence>
<dbReference type="SMART" id="SM00860">
    <property type="entry name" value="SMI1_KNR4"/>
    <property type="match status" value="1"/>
</dbReference>
<dbReference type="InterPro" id="IPR018958">
    <property type="entry name" value="Knr4/Smi1-like_dom"/>
</dbReference>
<dbReference type="SUPFAM" id="SSF160631">
    <property type="entry name" value="SMI1/KNR4-like"/>
    <property type="match status" value="1"/>
</dbReference>
<dbReference type="InterPro" id="IPR037883">
    <property type="entry name" value="Knr4/Smi1-like_sf"/>
</dbReference>
<dbReference type="EMBL" id="ML977503">
    <property type="protein sequence ID" value="KAF2131232.1"/>
    <property type="molecule type" value="Genomic_DNA"/>
</dbReference>
<feature type="domain" description="Knr4/Smi1-like" evidence="1">
    <location>
        <begin position="356"/>
        <end position="536"/>
    </location>
</feature>
<accession>A0A6A6AGW7</accession>
<name>A0A6A6AGW7_9PLEO</name>
<dbReference type="RefSeq" id="XP_033525619.1">
    <property type="nucleotide sequence ID" value="XM_033665751.1"/>
</dbReference>
<organism evidence="2 3">
    <name type="scientific">Dothidotthia symphoricarpi CBS 119687</name>
    <dbReference type="NCBI Taxonomy" id="1392245"/>
    <lineage>
        <taxon>Eukaryota</taxon>
        <taxon>Fungi</taxon>
        <taxon>Dikarya</taxon>
        <taxon>Ascomycota</taxon>
        <taxon>Pezizomycotina</taxon>
        <taxon>Dothideomycetes</taxon>
        <taxon>Pleosporomycetidae</taxon>
        <taxon>Pleosporales</taxon>
        <taxon>Dothidotthiaceae</taxon>
        <taxon>Dothidotthia</taxon>
    </lineage>
</organism>
<dbReference type="OrthoDB" id="2788868at2759"/>